<feature type="region of interest" description="Disordered" evidence="1">
    <location>
        <begin position="35"/>
        <end position="68"/>
    </location>
</feature>
<dbReference type="EMBL" id="BKCJ011102385">
    <property type="protein sequence ID" value="GFC85902.1"/>
    <property type="molecule type" value="Genomic_DNA"/>
</dbReference>
<evidence type="ECO:0000256" key="1">
    <source>
        <dbReference type="SAM" id="MobiDB-lite"/>
    </source>
</evidence>
<evidence type="ECO:0000313" key="2">
    <source>
        <dbReference type="EMBL" id="GFC85902.1"/>
    </source>
</evidence>
<protein>
    <submittedName>
        <fullName evidence="2">Uncharacterized protein</fullName>
    </submittedName>
</protein>
<accession>A0A699RPH3</accession>
<reference evidence="2" key="1">
    <citation type="journal article" date="2019" name="Sci. Rep.">
        <title>Draft genome of Tanacetum cinerariifolium, the natural source of mosquito coil.</title>
        <authorList>
            <person name="Yamashiro T."/>
            <person name="Shiraishi A."/>
            <person name="Satake H."/>
            <person name="Nakayama K."/>
        </authorList>
    </citation>
    <scope>NUCLEOTIDE SEQUENCE</scope>
</reference>
<organism evidence="2">
    <name type="scientific">Tanacetum cinerariifolium</name>
    <name type="common">Dalmatian daisy</name>
    <name type="synonym">Chrysanthemum cinerariifolium</name>
    <dbReference type="NCBI Taxonomy" id="118510"/>
    <lineage>
        <taxon>Eukaryota</taxon>
        <taxon>Viridiplantae</taxon>
        <taxon>Streptophyta</taxon>
        <taxon>Embryophyta</taxon>
        <taxon>Tracheophyta</taxon>
        <taxon>Spermatophyta</taxon>
        <taxon>Magnoliopsida</taxon>
        <taxon>eudicotyledons</taxon>
        <taxon>Gunneridae</taxon>
        <taxon>Pentapetalae</taxon>
        <taxon>asterids</taxon>
        <taxon>campanulids</taxon>
        <taxon>Asterales</taxon>
        <taxon>Asteraceae</taxon>
        <taxon>Asteroideae</taxon>
        <taxon>Anthemideae</taxon>
        <taxon>Anthemidinae</taxon>
        <taxon>Tanacetum</taxon>
    </lineage>
</organism>
<dbReference type="AlphaFoldDB" id="A0A699RPH3"/>
<comment type="caution">
    <text evidence="2">The sequence shown here is derived from an EMBL/GenBank/DDBJ whole genome shotgun (WGS) entry which is preliminary data.</text>
</comment>
<proteinExistence type="predicted"/>
<feature type="compositionally biased region" description="Polar residues" evidence="1">
    <location>
        <begin position="50"/>
        <end position="65"/>
    </location>
</feature>
<name>A0A699RPH3_TANCI</name>
<gene>
    <name evidence="2" type="ORF">Tci_857872</name>
</gene>
<sequence length="138" mass="15680">MSKPCYYLMIMVQESEEGEVFVAREDMDADTQVDIKFQSPLPNTDKPKYSSVQDTDESNSNSSPNLKKFNNILPLAERQLVKYLKKAVIEGYYEENIDHREQTDKVIDAAMNSLDKNSIARGDLLNALNRATESLKAI</sequence>